<accession>A0A5J4J1X0</accession>
<dbReference type="InterPro" id="IPR003961">
    <property type="entry name" value="FN3_dom"/>
</dbReference>
<dbReference type="PROSITE" id="PS50853">
    <property type="entry name" value="FN3"/>
    <property type="match status" value="1"/>
</dbReference>
<name>A0A5J4J1X0_9FLAO</name>
<dbReference type="Gene3D" id="2.120.10.30">
    <property type="entry name" value="TolB, C-terminal domain"/>
    <property type="match status" value="1"/>
</dbReference>
<keyword evidence="4" id="KW-1185">Reference proteome</keyword>
<sequence length="504" mass="56122">MKTIIKYFIAVLFLCALGCSEDTLDPEITGTITGVVVDEETDEPLAGVVIKTNPTTTTTMTASNGTFTISPIAVDDYSIQAEFDGYTTGFEPASITENNISEVIIELSKNTEDNDPPTVPQLILPEDGAEDLDLEVQFIWDAEDSDGDEITYLLQLRNGLTQEIQDFEVVQDTFFTVSGLTLATNYFWEVTADDLENDPVTSSISEFTTLTQPDNPFFFTKLEDGNNIIYSGNQGSGANPQLNQNILQLTNAENNSFKPRKNATVNKIAYLRNVGGDTHIFTMNLDGTNKQQVTNAIPLGGFRVEELGFTWAQDGGSIYYPYFDKLYRINVDGSSRTLIYTTPDGSLISEIEIPQFNQDLLLLKTNNFQGYNVRIYTYNTITNAEENIILENVPGAALSIDISADGNRILYSRDIDEAENTNYRIFNARLFEHDIALETTIQIGNDVVAGQNDYQCRYSPSEGGVIFTRQENFPSAVPSVYTLQFGQDDNDKQIFEPGFLPDWE</sequence>
<organism evidence="3 4">
    <name type="scientific">Patiriisocius marinus</name>
    <dbReference type="NCBI Taxonomy" id="1397112"/>
    <lineage>
        <taxon>Bacteria</taxon>
        <taxon>Pseudomonadati</taxon>
        <taxon>Bacteroidota</taxon>
        <taxon>Flavobacteriia</taxon>
        <taxon>Flavobacteriales</taxon>
        <taxon>Flavobacteriaceae</taxon>
        <taxon>Patiriisocius</taxon>
    </lineage>
</organism>
<dbReference type="Gene3D" id="2.60.40.10">
    <property type="entry name" value="Immunoglobulins"/>
    <property type="match status" value="1"/>
</dbReference>
<evidence type="ECO:0000313" key="3">
    <source>
        <dbReference type="EMBL" id="GER59998.1"/>
    </source>
</evidence>
<dbReference type="InterPro" id="IPR036116">
    <property type="entry name" value="FN3_sf"/>
</dbReference>
<gene>
    <name evidence="3" type="ORF">ULMA_21060</name>
</gene>
<keyword evidence="1" id="KW-0732">Signal</keyword>
<dbReference type="SUPFAM" id="SSF49464">
    <property type="entry name" value="Carboxypeptidase regulatory domain-like"/>
    <property type="match status" value="1"/>
</dbReference>
<evidence type="ECO:0000259" key="2">
    <source>
        <dbReference type="PROSITE" id="PS50853"/>
    </source>
</evidence>
<proteinExistence type="predicted"/>
<feature type="signal peptide" evidence="1">
    <location>
        <begin position="1"/>
        <end position="21"/>
    </location>
</feature>
<dbReference type="RefSeq" id="WP_151674454.1">
    <property type="nucleotide sequence ID" value="NZ_BKCG01000005.1"/>
</dbReference>
<dbReference type="InterPro" id="IPR008969">
    <property type="entry name" value="CarboxyPept-like_regulatory"/>
</dbReference>
<dbReference type="InterPro" id="IPR013783">
    <property type="entry name" value="Ig-like_fold"/>
</dbReference>
<feature type="domain" description="Fibronectin type-III" evidence="2">
    <location>
        <begin position="116"/>
        <end position="214"/>
    </location>
</feature>
<dbReference type="SUPFAM" id="SSF49265">
    <property type="entry name" value="Fibronectin type III"/>
    <property type="match status" value="1"/>
</dbReference>
<reference evidence="3 4" key="1">
    <citation type="submission" date="2019-08" db="EMBL/GenBank/DDBJ databases">
        <title>Draft genome sequence of Ulvibacter marinus type strain NBRC 109484.</title>
        <authorList>
            <person name="Kawano K."/>
            <person name="Ushijima N."/>
            <person name="Kihara M."/>
            <person name="Itoh H."/>
        </authorList>
    </citation>
    <scope>NUCLEOTIDE SEQUENCE [LARGE SCALE GENOMIC DNA]</scope>
    <source>
        <strain evidence="3 4">NBRC 109484</strain>
    </source>
</reference>
<dbReference type="OrthoDB" id="9815657at2"/>
<dbReference type="EMBL" id="BKCG01000005">
    <property type="protein sequence ID" value="GER59998.1"/>
    <property type="molecule type" value="Genomic_DNA"/>
</dbReference>
<dbReference type="Proteomes" id="UP000326509">
    <property type="component" value="Unassembled WGS sequence"/>
</dbReference>
<protein>
    <recommendedName>
        <fullName evidence="2">Fibronectin type-III domain-containing protein</fullName>
    </recommendedName>
</protein>
<dbReference type="SUPFAM" id="SSF69304">
    <property type="entry name" value="Tricorn protease N-terminal domain"/>
    <property type="match status" value="1"/>
</dbReference>
<comment type="caution">
    <text evidence="3">The sequence shown here is derived from an EMBL/GenBank/DDBJ whole genome shotgun (WGS) entry which is preliminary data.</text>
</comment>
<feature type="chain" id="PRO_5023807145" description="Fibronectin type-III domain-containing protein" evidence="1">
    <location>
        <begin position="22"/>
        <end position="504"/>
    </location>
</feature>
<evidence type="ECO:0000313" key="4">
    <source>
        <dbReference type="Proteomes" id="UP000326509"/>
    </source>
</evidence>
<evidence type="ECO:0000256" key="1">
    <source>
        <dbReference type="SAM" id="SignalP"/>
    </source>
</evidence>
<dbReference type="InterPro" id="IPR011042">
    <property type="entry name" value="6-blade_b-propeller_TolB-like"/>
</dbReference>
<dbReference type="Pfam" id="PF13715">
    <property type="entry name" value="CarbopepD_reg_2"/>
    <property type="match status" value="1"/>
</dbReference>
<dbReference type="AlphaFoldDB" id="A0A5J4J1X0"/>
<dbReference type="Gene3D" id="2.60.40.1120">
    <property type="entry name" value="Carboxypeptidase-like, regulatory domain"/>
    <property type="match status" value="1"/>
</dbReference>